<dbReference type="KEGG" id="eus:EUTSA_v10013648mg"/>
<protein>
    <recommendedName>
        <fullName evidence="1">F-box domain-containing protein</fullName>
    </recommendedName>
</protein>
<dbReference type="AlphaFoldDB" id="V4LET2"/>
<gene>
    <name evidence="2" type="ORF">EUTSA_v10013648mg</name>
</gene>
<keyword evidence="3" id="KW-1185">Reference proteome</keyword>
<dbReference type="CDD" id="cd22160">
    <property type="entry name" value="F-box_AtFBL13-like"/>
    <property type="match status" value="1"/>
</dbReference>
<dbReference type="OMA" id="HLDIECT"/>
<feature type="domain" description="F-box" evidence="1">
    <location>
        <begin position="26"/>
        <end position="62"/>
    </location>
</feature>
<dbReference type="InterPro" id="IPR032675">
    <property type="entry name" value="LRR_dom_sf"/>
</dbReference>
<dbReference type="InterPro" id="IPR001810">
    <property type="entry name" value="F-box_dom"/>
</dbReference>
<dbReference type="SMART" id="SM00256">
    <property type="entry name" value="FBOX"/>
    <property type="match status" value="1"/>
</dbReference>
<dbReference type="InterPro" id="IPR050232">
    <property type="entry name" value="FBL13/AtMIF1-like"/>
</dbReference>
<dbReference type="Gene3D" id="3.80.10.10">
    <property type="entry name" value="Ribonuclease Inhibitor"/>
    <property type="match status" value="1"/>
</dbReference>
<dbReference type="SUPFAM" id="SSF81383">
    <property type="entry name" value="F-box domain"/>
    <property type="match status" value="1"/>
</dbReference>
<evidence type="ECO:0000313" key="3">
    <source>
        <dbReference type="Proteomes" id="UP000030689"/>
    </source>
</evidence>
<proteinExistence type="predicted"/>
<dbReference type="InterPro" id="IPR006566">
    <property type="entry name" value="FBD"/>
</dbReference>
<dbReference type="Gramene" id="ESQ42229">
    <property type="protein sequence ID" value="ESQ42229"/>
    <property type="gene ID" value="EUTSA_v10013648mg"/>
</dbReference>
<dbReference type="Gene3D" id="1.20.1280.50">
    <property type="match status" value="1"/>
</dbReference>
<evidence type="ECO:0000259" key="1">
    <source>
        <dbReference type="PROSITE" id="PS50181"/>
    </source>
</evidence>
<dbReference type="EMBL" id="KI517464">
    <property type="protein sequence ID" value="ESQ42229.1"/>
    <property type="molecule type" value="Genomic_DNA"/>
</dbReference>
<dbReference type="Proteomes" id="UP000030689">
    <property type="component" value="Unassembled WGS sequence"/>
</dbReference>
<dbReference type="eggNOG" id="ENOG502RRIF">
    <property type="taxonomic scope" value="Eukaryota"/>
</dbReference>
<dbReference type="Pfam" id="PF24758">
    <property type="entry name" value="LRR_At5g56370"/>
    <property type="match status" value="1"/>
</dbReference>
<dbReference type="PANTHER" id="PTHR31900:SF25">
    <property type="entry name" value="FBD DOMAIN-CONTAINING PROTEIN"/>
    <property type="match status" value="1"/>
</dbReference>
<dbReference type="SMART" id="SM00579">
    <property type="entry name" value="FBD"/>
    <property type="match status" value="1"/>
</dbReference>
<dbReference type="InterPro" id="IPR055411">
    <property type="entry name" value="LRR_FXL15/At3g58940/PEG3-like"/>
</dbReference>
<dbReference type="Pfam" id="PF08387">
    <property type="entry name" value="FBD"/>
    <property type="match status" value="1"/>
</dbReference>
<dbReference type="PROSITE" id="PS50181">
    <property type="entry name" value="FBOX"/>
    <property type="match status" value="1"/>
</dbReference>
<sequence>MDEGFLEFKERRMREQWPELYWRARADMISKLPDSLVCQILLYLPTKEIVRTSVLSKRWKSLWLLIPELSLDANQFPNHNALEHKSCLHKLKLSIRKDVNDPPCVTRWTDFLARRNFSILMLSFESVSLPCLKTMRLEHNVYASDAGLESLISSCTVLEDLSIVRMFKDNIKVLRVHSQTLTSLHVDYLFGGDDDIDDDEFVRKGTGVMVDAPRLKYLKFEDDQSDSKIITNSGSLAKVNVAYVFHEHDAADEVDLPKRNMVRNFFTSISGVREMKISLHTMEFLDLNMEYDPLPLFCNLSHLKVTFSLFNLYLLPALLESFPNLKSLVFMLDYFPSRVEEAVARLSSTPRCLLSSLESVKIKSFSRVPANMEVARYFVENSVVLKKLVLNLRFSMLEDGFYMLRDLLALPRRSRTCQILLC</sequence>
<dbReference type="PANTHER" id="PTHR31900">
    <property type="entry name" value="F-BOX/RNI SUPERFAMILY PROTEIN-RELATED"/>
    <property type="match status" value="1"/>
</dbReference>
<reference evidence="2 3" key="1">
    <citation type="journal article" date="2013" name="Front. Plant Sci.">
        <title>The Reference Genome of the Halophytic Plant Eutrema salsugineum.</title>
        <authorList>
            <person name="Yang R."/>
            <person name="Jarvis D.E."/>
            <person name="Chen H."/>
            <person name="Beilstein M.A."/>
            <person name="Grimwood J."/>
            <person name="Jenkins J."/>
            <person name="Shu S."/>
            <person name="Prochnik S."/>
            <person name="Xin M."/>
            <person name="Ma C."/>
            <person name="Schmutz J."/>
            <person name="Wing R.A."/>
            <person name="Mitchell-Olds T."/>
            <person name="Schumaker K.S."/>
            <person name="Wang X."/>
        </authorList>
    </citation>
    <scope>NUCLEOTIDE SEQUENCE [LARGE SCALE GENOMIC DNA]</scope>
</reference>
<dbReference type="Pfam" id="PF00646">
    <property type="entry name" value="F-box"/>
    <property type="match status" value="1"/>
</dbReference>
<name>V4LET2_EUTSA</name>
<accession>V4LET2</accession>
<evidence type="ECO:0000313" key="2">
    <source>
        <dbReference type="EMBL" id="ESQ42229.1"/>
    </source>
</evidence>
<organism evidence="2 3">
    <name type="scientific">Eutrema salsugineum</name>
    <name type="common">Saltwater cress</name>
    <name type="synonym">Sisymbrium salsugineum</name>
    <dbReference type="NCBI Taxonomy" id="72664"/>
    <lineage>
        <taxon>Eukaryota</taxon>
        <taxon>Viridiplantae</taxon>
        <taxon>Streptophyta</taxon>
        <taxon>Embryophyta</taxon>
        <taxon>Tracheophyta</taxon>
        <taxon>Spermatophyta</taxon>
        <taxon>Magnoliopsida</taxon>
        <taxon>eudicotyledons</taxon>
        <taxon>Gunneridae</taxon>
        <taxon>Pentapetalae</taxon>
        <taxon>rosids</taxon>
        <taxon>malvids</taxon>
        <taxon>Brassicales</taxon>
        <taxon>Brassicaceae</taxon>
        <taxon>Eutremeae</taxon>
        <taxon>Eutrema</taxon>
    </lineage>
</organism>
<dbReference type="InterPro" id="IPR053781">
    <property type="entry name" value="F-box_AtFBL13-like"/>
</dbReference>
<dbReference type="SUPFAM" id="SSF52047">
    <property type="entry name" value="RNI-like"/>
    <property type="match status" value="1"/>
</dbReference>
<dbReference type="STRING" id="72664.V4LET2"/>
<dbReference type="InterPro" id="IPR036047">
    <property type="entry name" value="F-box-like_dom_sf"/>
</dbReference>